<dbReference type="InterPro" id="IPR011127">
    <property type="entry name" value="Dala_Dala_lig_N"/>
</dbReference>
<keyword evidence="7 22" id="KW-0963">Cytoplasm</keyword>
<name>A0A3G8JNQ8_9ACTN</name>
<dbReference type="FunFam" id="3.30.1490.20:FF:000007">
    <property type="entry name" value="D-alanine--D-alanine ligase"/>
    <property type="match status" value="1"/>
</dbReference>
<feature type="binding site" evidence="24">
    <location>
        <position position="135"/>
    </location>
    <ligand>
        <name>ATP</name>
        <dbReference type="ChEBI" id="CHEBI:30616"/>
    </ligand>
</feature>
<dbReference type="InterPro" id="IPR013815">
    <property type="entry name" value="ATP_grasp_subdomain_1"/>
</dbReference>
<evidence type="ECO:0000256" key="15">
    <source>
        <dbReference type="ARBA" id="ARBA00023211"/>
    </source>
</evidence>
<comment type="cofactor">
    <cofactor evidence="1">
        <name>Mn(2+)</name>
        <dbReference type="ChEBI" id="CHEBI:29035"/>
    </cofactor>
</comment>
<keyword evidence="29" id="KW-1185">Reference proteome</keyword>
<gene>
    <name evidence="22 28" type="primary">ddl</name>
    <name evidence="28" type="ORF">D7316_03322</name>
</gene>
<reference evidence="28 29" key="1">
    <citation type="submission" date="2018-11" db="EMBL/GenBank/DDBJ databases">
        <title>Gordonia insulae sp. nov., isolated from an island soil.</title>
        <authorList>
            <person name="Kim Y.S."/>
            <person name="Kim S.B."/>
        </authorList>
    </citation>
    <scope>NUCLEOTIDE SEQUENCE [LARGE SCALE GENOMIC DNA]</scope>
    <source>
        <strain evidence="28 29">MMS17-SY073</strain>
    </source>
</reference>
<dbReference type="NCBIfam" id="NF002378">
    <property type="entry name" value="PRK01372.1"/>
    <property type="match status" value="1"/>
</dbReference>
<evidence type="ECO:0000256" key="10">
    <source>
        <dbReference type="ARBA" id="ARBA00022741"/>
    </source>
</evidence>
<evidence type="ECO:0000256" key="2">
    <source>
        <dbReference type="ARBA" id="ARBA00003921"/>
    </source>
</evidence>
<dbReference type="PROSITE" id="PS00844">
    <property type="entry name" value="DALA_DALA_LIGASE_2"/>
    <property type="match status" value="1"/>
</dbReference>
<dbReference type="InterPro" id="IPR011095">
    <property type="entry name" value="Dala_Dala_lig_C"/>
</dbReference>
<comment type="cofactor">
    <cofactor evidence="25">
        <name>Mg(2+)</name>
        <dbReference type="ChEBI" id="CHEBI:18420"/>
    </cofactor>
    <cofactor evidence="25">
        <name>Mn(2+)</name>
        <dbReference type="ChEBI" id="CHEBI:29035"/>
    </cofactor>
    <text evidence="25">Binds 2 magnesium or manganese ions per subunit.</text>
</comment>
<dbReference type="InterPro" id="IPR000291">
    <property type="entry name" value="D-Ala_lig_Van_CS"/>
</dbReference>
<dbReference type="KEGG" id="gom:D7316_03322"/>
<evidence type="ECO:0000256" key="21">
    <source>
        <dbReference type="ARBA" id="ARBA00077154"/>
    </source>
</evidence>
<keyword evidence="15 25" id="KW-0464">Manganese</keyword>
<dbReference type="GO" id="GO:0046872">
    <property type="term" value="F:metal ion binding"/>
    <property type="evidence" value="ECO:0007669"/>
    <property type="project" value="UniProtKB-KW"/>
</dbReference>
<comment type="similarity">
    <text evidence="5 22">Belongs to the D-alanine--D-alanine ligase family.</text>
</comment>
<dbReference type="FunFam" id="3.30.470.20:FF:000008">
    <property type="entry name" value="D-alanine--D-alanine ligase"/>
    <property type="match status" value="1"/>
</dbReference>
<protein>
    <recommendedName>
        <fullName evidence="19 22">D-alanine--D-alanine ligase</fullName>
        <ecNumber evidence="6 22">6.3.2.4</ecNumber>
    </recommendedName>
    <alternativeName>
        <fullName evidence="21 22">D-Ala-D-Ala ligase</fullName>
    </alternativeName>
    <alternativeName>
        <fullName evidence="20 22">D-alanylalanine synthetase</fullName>
    </alternativeName>
</protein>
<dbReference type="GO" id="GO:0008716">
    <property type="term" value="F:D-alanine-D-alanine ligase activity"/>
    <property type="evidence" value="ECO:0007669"/>
    <property type="project" value="UniProtKB-UniRule"/>
</dbReference>
<dbReference type="PROSITE" id="PS50975">
    <property type="entry name" value="ATP_GRASP"/>
    <property type="match status" value="1"/>
</dbReference>
<evidence type="ECO:0000256" key="6">
    <source>
        <dbReference type="ARBA" id="ARBA00012216"/>
    </source>
</evidence>
<dbReference type="SUPFAM" id="SSF52440">
    <property type="entry name" value="PreATP-grasp domain"/>
    <property type="match status" value="1"/>
</dbReference>
<dbReference type="GO" id="GO:0071555">
    <property type="term" value="P:cell wall organization"/>
    <property type="evidence" value="ECO:0007669"/>
    <property type="project" value="UniProtKB-KW"/>
</dbReference>
<keyword evidence="14 22" id="KW-0573">Peptidoglycan synthesis</keyword>
<evidence type="ECO:0000256" key="12">
    <source>
        <dbReference type="ARBA" id="ARBA00022842"/>
    </source>
</evidence>
<comment type="catalytic activity">
    <reaction evidence="17 22">
        <text>2 D-alanine + ATP = D-alanyl-D-alanine + ADP + phosphate + H(+)</text>
        <dbReference type="Rhea" id="RHEA:11224"/>
        <dbReference type="ChEBI" id="CHEBI:15378"/>
        <dbReference type="ChEBI" id="CHEBI:30616"/>
        <dbReference type="ChEBI" id="CHEBI:43474"/>
        <dbReference type="ChEBI" id="CHEBI:57416"/>
        <dbReference type="ChEBI" id="CHEBI:57822"/>
        <dbReference type="ChEBI" id="CHEBI:456216"/>
        <dbReference type="EC" id="6.3.2.4"/>
    </reaction>
</comment>
<evidence type="ECO:0000256" key="17">
    <source>
        <dbReference type="ARBA" id="ARBA00047614"/>
    </source>
</evidence>
<feature type="active site" evidence="23">
    <location>
        <position position="321"/>
    </location>
</feature>
<feature type="domain" description="ATP-grasp" evidence="27">
    <location>
        <begin position="139"/>
        <end position="343"/>
    </location>
</feature>
<feature type="binding site" evidence="25">
    <location>
        <position position="310"/>
    </location>
    <ligand>
        <name>Mg(2+)</name>
        <dbReference type="ChEBI" id="CHEBI:18420"/>
        <label>2</label>
    </ligand>
</feature>
<keyword evidence="10 24" id="KW-0547">Nucleotide-binding</keyword>
<dbReference type="InterPro" id="IPR005905">
    <property type="entry name" value="D_ala_D_ala"/>
</dbReference>
<evidence type="ECO:0000256" key="1">
    <source>
        <dbReference type="ARBA" id="ARBA00001936"/>
    </source>
</evidence>
<dbReference type="GO" id="GO:0005829">
    <property type="term" value="C:cytosol"/>
    <property type="evidence" value="ECO:0007669"/>
    <property type="project" value="TreeGrafter"/>
</dbReference>
<dbReference type="Gene3D" id="3.40.50.20">
    <property type="match status" value="1"/>
</dbReference>
<dbReference type="Pfam" id="PF01820">
    <property type="entry name" value="Dala_Dala_lig_N"/>
    <property type="match status" value="1"/>
</dbReference>
<dbReference type="PANTHER" id="PTHR23132:SF25">
    <property type="entry name" value="D-ALANINE--D-ALANINE LIGASE A"/>
    <property type="match status" value="1"/>
</dbReference>
<keyword evidence="9 25" id="KW-0479">Metal-binding</keyword>
<evidence type="ECO:0000256" key="3">
    <source>
        <dbReference type="ARBA" id="ARBA00004496"/>
    </source>
</evidence>
<keyword evidence="11 26" id="KW-0067">ATP-binding</keyword>
<feature type="binding site" evidence="24">
    <location>
        <begin position="186"/>
        <end position="187"/>
    </location>
    <ligand>
        <name>ATP</name>
        <dbReference type="ChEBI" id="CHEBI:30616"/>
    </ligand>
</feature>
<dbReference type="PIRSF" id="PIRSF039102">
    <property type="entry name" value="Ddl/VanB"/>
    <property type="match status" value="1"/>
</dbReference>
<keyword evidence="16 22" id="KW-0961">Cell wall biogenesis/degradation</keyword>
<comment type="function">
    <text evidence="2 22">Cell wall formation.</text>
</comment>
<evidence type="ECO:0000256" key="16">
    <source>
        <dbReference type="ARBA" id="ARBA00023316"/>
    </source>
</evidence>
<dbReference type="RefSeq" id="WP_124709193.1">
    <property type="nucleotide sequence ID" value="NZ_CP033972.1"/>
</dbReference>
<evidence type="ECO:0000256" key="24">
    <source>
        <dbReference type="PIRSR" id="PIRSR039102-2"/>
    </source>
</evidence>
<keyword evidence="13 22" id="KW-0133">Cell shape</keyword>
<dbReference type="PROSITE" id="PS00843">
    <property type="entry name" value="DALA_DALA_LIGASE_1"/>
    <property type="match status" value="1"/>
</dbReference>
<comment type="pathway">
    <text evidence="18">Glycan biosynthesis.</text>
</comment>
<keyword evidence="8 22" id="KW-0436">Ligase</keyword>
<dbReference type="Gene3D" id="3.30.470.20">
    <property type="entry name" value="ATP-grasp fold, B domain"/>
    <property type="match status" value="1"/>
</dbReference>
<keyword evidence="12 25" id="KW-0460">Magnesium</keyword>
<feature type="binding site" evidence="24">
    <location>
        <begin position="178"/>
        <end position="180"/>
    </location>
    <ligand>
        <name>ATP</name>
        <dbReference type="ChEBI" id="CHEBI:30616"/>
    </ligand>
</feature>
<comment type="pathway">
    <text evidence="4 22">Cell wall biogenesis; peptidoglycan biosynthesis.</text>
</comment>
<evidence type="ECO:0000256" key="9">
    <source>
        <dbReference type="ARBA" id="ARBA00022723"/>
    </source>
</evidence>
<dbReference type="UniPathway" id="UPA00219"/>
<evidence type="ECO:0000256" key="13">
    <source>
        <dbReference type="ARBA" id="ARBA00022960"/>
    </source>
</evidence>
<dbReference type="GO" id="GO:0009252">
    <property type="term" value="P:peptidoglycan biosynthetic process"/>
    <property type="evidence" value="ECO:0007669"/>
    <property type="project" value="UniProtKB-UniRule"/>
</dbReference>
<dbReference type="AlphaFoldDB" id="A0A3G8JNQ8"/>
<evidence type="ECO:0000256" key="11">
    <source>
        <dbReference type="ARBA" id="ARBA00022840"/>
    </source>
</evidence>
<accession>A0A3G8JNQ8</accession>
<evidence type="ECO:0000256" key="19">
    <source>
        <dbReference type="ARBA" id="ARBA00068427"/>
    </source>
</evidence>
<evidence type="ECO:0000259" key="27">
    <source>
        <dbReference type="PROSITE" id="PS50975"/>
    </source>
</evidence>
<evidence type="ECO:0000313" key="29">
    <source>
        <dbReference type="Proteomes" id="UP000271469"/>
    </source>
</evidence>
<evidence type="ECO:0000256" key="7">
    <source>
        <dbReference type="ARBA" id="ARBA00022490"/>
    </source>
</evidence>
<feature type="binding site" evidence="25">
    <location>
        <position position="310"/>
    </location>
    <ligand>
        <name>Mg(2+)</name>
        <dbReference type="ChEBI" id="CHEBI:18420"/>
        <label>1</label>
    </ligand>
</feature>
<dbReference type="GO" id="GO:0005524">
    <property type="term" value="F:ATP binding"/>
    <property type="evidence" value="ECO:0007669"/>
    <property type="project" value="UniProtKB-UniRule"/>
</dbReference>
<evidence type="ECO:0000256" key="25">
    <source>
        <dbReference type="PIRSR" id="PIRSR039102-3"/>
    </source>
</evidence>
<feature type="binding site" evidence="24">
    <location>
        <begin position="216"/>
        <end position="223"/>
    </location>
    <ligand>
        <name>ATP</name>
        <dbReference type="ChEBI" id="CHEBI:30616"/>
    </ligand>
</feature>
<feature type="binding site" evidence="24">
    <location>
        <begin position="309"/>
        <end position="310"/>
    </location>
    <ligand>
        <name>ATP</name>
        <dbReference type="ChEBI" id="CHEBI:30616"/>
    </ligand>
</feature>
<dbReference type="OrthoDB" id="9813261at2"/>
<dbReference type="NCBIfam" id="TIGR01205">
    <property type="entry name" value="D_ala_D_alaTIGR"/>
    <property type="match status" value="1"/>
</dbReference>
<feature type="active site" evidence="23">
    <location>
        <position position="186"/>
    </location>
</feature>
<evidence type="ECO:0000256" key="23">
    <source>
        <dbReference type="PIRSR" id="PIRSR039102-1"/>
    </source>
</evidence>
<dbReference type="Proteomes" id="UP000271469">
    <property type="component" value="Chromosome"/>
</dbReference>
<dbReference type="EMBL" id="CP033972">
    <property type="protein sequence ID" value="AZG46721.1"/>
    <property type="molecule type" value="Genomic_DNA"/>
</dbReference>
<evidence type="ECO:0000256" key="8">
    <source>
        <dbReference type="ARBA" id="ARBA00022598"/>
    </source>
</evidence>
<dbReference type="NCBIfam" id="NF002528">
    <property type="entry name" value="PRK01966.1-4"/>
    <property type="match status" value="1"/>
</dbReference>
<dbReference type="InterPro" id="IPR011761">
    <property type="entry name" value="ATP-grasp"/>
</dbReference>
<evidence type="ECO:0000256" key="14">
    <source>
        <dbReference type="ARBA" id="ARBA00022984"/>
    </source>
</evidence>
<dbReference type="EC" id="6.3.2.4" evidence="6 22"/>
<evidence type="ECO:0000256" key="22">
    <source>
        <dbReference type="HAMAP-Rule" id="MF_00047"/>
    </source>
</evidence>
<evidence type="ECO:0000256" key="26">
    <source>
        <dbReference type="PROSITE-ProRule" id="PRU00409"/>
    </source>
</evidence>
<organism evidence="28 29">
    <name type="scientific">Gordonia insulae</name>
    <dbReference type="NCBI Taxonomy" id="2420509"/>
    <lineage>
        <taxon>Bacteria</taxon>
        <taxon>Bacillati</taxon>
        <taxon>Actinomycetota</taxon>
        <taxon>Actinomycetes</taxon>
        <taxon>Mycobacteriales</taxon>
        <taxon>Gordoniaceae</taxon>
        <taxon>Gordonia</taxon>
    </lineage>
</organism>
<feature type="active site" evidence="23">
    <location>
        <position position="18"/>
    </location>
</feature>
<comment type="subcellular location">
    <subcellularLocation>
        <location evidence="3 22">Cytoplasm</location>
    </subcellularLocation>
</comment>
<feature type="binding site" evidence="25">
    <location>
        <position position="296"/>
    </location>
    <ligand>
        <name>Mg(2+)</name>
        <dbReference type="ChEBI" id="CHEBI:18420"/>
        <label>1</label>
    </ligand>
</feature>
<dbReference type="InterPro" id="IPR016185">
    <property type="entry name" value="PreATP-grasp_dom_sf"/>
</dbReference>
<dbReference type="GO" id="GO:0008360">
    <property type="term" value="P:regulation of cell shape"/>
    <property type="evidence" value="ECO:0007669"/>
    <property type="project" value="UniProtKB-KW"/>
</dbReference>
<dbReference type="Pfam" id="PF07478">
    <property type="entry name" value="Dala_Dala_lig_C"/>
    <property type="match status" value="1"/>
</dbReference>
<dbReference type="PANTHER" id="PTHR23132">
    <property type="entry name" value="D-ALANINE--D-ALANINE LIGASE"/>
    <property type="match status" value="1"/>
</dbReference>
<feature type="binding site" evidence="25">
    <location>
        <position position="312"/>
    </location>
    <ligand>
        <name>Mg(2+)</name>
        <dbReference type="ChEBI" id="CHEBI:18420"/>
        <label>2</label>
    </ligand>
</feature>
<proteinExistence type="inferred from homology"/>
<evidence type="ECO:0000256" key="20">
    <source>
        <dbReference type="ARBA" id="ARBA00076288"/>
    </source>
</evidence>
<dbReference type="Gene3D" id="3.30.1490.20">
    <property type="entry name" value="ATP-grasp fold, A domain"/>
    <property type="match status" value="1"/>
</dbReference>
<dbReference type="SUPFAM" id="SSF56059">
    <property type="entry name" value="Glutathione synthetase ATP-binding domain-like"/>
    <property type="match status" value="1"/>
</dbReference>
<evidence type="ECO:0000256" key="5">
    <source>
        <dbReference type="ARBA" id="ARBA00010871"/>
    </source>
</evidence>
<dbReference type="HAMAP" id="MF_00047">
    <property type="entry name" value="Dala_Dala_lig"/>
    <property type="match status" value="1"/>
</dbReference>
<evidence type="ECO:0000256" key="4">
    <source>
        <dbReference type="ARBA" id="ARBA00004752"/>
    </source>
</evidence>
<sequence length="359" mass="38388">MVSPLLRLVVLYGGVSAEHDVSCVTAAHVLAAADRSKYDLVPIGITKSGSWLRNDKAIAALAEGSDLPERLEPAGTEVEPLAAIRGAADDQAITVVLPLLHGPHGEDGTIQGMLELFKVPYVGAGVLSSALCMDKAMAKIVAEQAGIPQCRWMEFRDGIDDADTIVARAVEILGLPVFVKPANLGSSVGITKAHDASELDKAIDLALRYDDVVIIEEHVTAREVEVAVLGNTAPEASVPGEILPGSEFYDYEDKYVTGAATLVIPAELPDDAAREVRELAAKSFTALRCAGMARVDFFYEAGGRGWLLNEVNTIPGFTPGSMYPKLWEASGVSYPDLIDQLVTLALENHRRRVGFSTEH</sequence>
<evidence type="ECO:0000256" key="18">
    <source>
        <dbReference type="ARBA" id="ARBA00060592"/>
    </source>
</evidence>
<evidence type="ECO:0000313" key="28">
    <source>
        <dbReference type="EMBL" id="AZG46721.1"/>
    </source>
</evidence>